<evidence type="ECO:0000313" key="1">
    <source>
        <dbReference type="EMBL" id="SDM66171.1"/>
    </source>
</evidence>
<accession>A0A1G9V1K5</accession>
<organism evidence="1 2">
    <name type="scientific">Geodermatophilus siccatus</name>
    <dbReference type="NCBI Taxonomy" id="1137991"/>
    <lineage>
        <taxon>Bacteria</taxon>
        <taxon>Bacillati</taxon>
        <taxon>Actinomycetota</taxon>
        <taxon>Actinomycetes</taxon>
        <taxon>Geodermatophilales</taxon>
        <taxon>Geodermatophilaceae</taxon>
        <taxon>Geodermatophilus</taxon>
    </lineage>
</organism>
<keyword evidence="2" id="KW-1185">Reference proteome</keyword>
<protein>
    <submittedName>
        <fullName evidence="1">Uncharacterized protein</fullName>
    </submittedName>
</protein>
<name>A0A1G9V1K5_9ACTN</name>
<reference evidence="2" key="1">
    <citation type="submission" date="2016-10" db="EMBL/GenBank/DDBJ databases">
        <authorList>
            <person name="Varghese N."/>
            <person name="Submissions S."/>
        </authorList>
    </citation>
    <scope>NUCLEOTIDE SEQUENCE [LARGE SCALE GENOMIC DNA]</scope>
    <source>
        <strain evidence="2">DSM 45419</strain>
    </source>
</reference>
<proteinExistence type="predicted"/>
<dbReference type="AlphaFoldDB" id="A0A1G9V1K5"/>
<dbReference type="Proteomes" id="UP000198680">
    <property type="component" value="Unassembled WGS sequence"/>
</dbReference>
<sequence>MKEHAGIRLLEGHQYDLPDAILVEHDGQWWPGFLCRRLLCNDGRGSMAKVESSVQHKWGGGKRLQTVPPERICLAH</sequence>
<evidence type="ECO:0000313" key="2">
    <source>
        <dbReference type="Proteomes" id="UP000198680"/>
    </source>
</evidence>
<gene>
    <name evidence="1" type="ORF">SAMN05660642_03051</name>
</gene>
<dbReference type="EMBL" id="FNHE01000007">
    <property type="protein sequence ID" value="SDM66171.1"/>
    <property type="molecule type" value="Genomic_DNA"/>
</dbReference>